<evidence type="ECO:0000256" key="1">
    <source>
        <dbReference type="ARBA" id="ARBA00001965"/>
    </source>
</evidence>
<dbReference type="Gene3D" id="2.60.130.10">
    <property type="entry name" value="Aromatic compound dioxygenase"/>
    <property type="match status" value="1"/>
</dbReference>
<evidence type="ECO:0000256" key="5">
    <source>
        <dbReference type="ARBA" id="ARBA00023002"/>
    </source>
</evidence>
<keyword evidence="11" id="KW-1185">Reference proteome</keyword>
<dbReference type="Pfam" id="PF04444">
    <property type="entry name" value="Dioxygenase_N"/>
    <property type="match status" value="1"/>
</dbReference>
<dbReference type="SUPFAM" id="SSF49482">
    <property type="entry name" value="Aromatic compound dioxygenase"/>
    <property type="match status" value="1"/>
</dbReference>
<name>A0A3D8RZY7_9HELO</name>
<dbReference type="InterPro" id="IPR015889">
    <property type="entry name" value="Intradiol_dOase_core"/>
</dbReference>
<dbReference type="InterPro" id="IPR000627">
    <property type="entry name" value="Intradiol_dOase_C"/>
</dbReference>
<dbReference type="OrthoDB" id="5238185at2759"/>
<dbReference type="Proteomes" id="UP000256645">
    <property type="component" value="Unassembled WGS sequence"/>
</dbReference>
<comment type="caution">
    <text evidence="10">The sequence shown here is derived from an EMBL/GenBank/DDBJ whole genome shotgun (WGS) entry which is preliminary data.</text>
</comment>
<dbReference type="CDD" id="cd03461">
    <property type="entry name" value="1_2-HQD"/>
    <property type="match status" value="1"/>
</dbReference>
<gene>
    <name evidence="10" type="ORF">BP6252_04226</name>
</gene>
<accession>A0A3D8RZY7</accession>
<comment type="cofactor">
    <cofactor evidence="1">
        <name>Fe(3+)</name>
        <dbReference type="ChEBI" id="CHEBI:29034"/>
    </cofactor>
</comment>
<keyword evidence="6" id="KW-0408">Iron</keyword>
<dbReference type="PANTHER" id="PTHR33711:SF7">
    <property type="entry name" value="INTRADIOL RING-CLEAVAGE DIOXYGENASES DOMAIN-CONTAINING PROTEIN-RELATED"/>
    <property type="match status" value="1"/>
</dbReference>
<protein>
    <recommendedName>
        <fullName evidence="12">Intradiol ring-cleavage dioxygenases domain-containing protein</fullName>
    </recommendedName>
</protein>
<evidence type="ECO:0000259" key="8">
    <source>
        <dbReference type="Pfam" id="PF00775"/>
    </source>
</evidence>
<evidence type="ECO:0000256" key="4">
    <source>
        <dbReference type="ARBA" id="ARBA00022964"/>
    </source>
</evidence>
<organism evidence="10 11">
    <name type="scientific">Coleophoma cylindrospora</name>
    <dbReference type="NCBI Taxonomy" id="1849047"/>
    <lineage>
        <taxon>Eukaryota</taxon>
        <taxon>Fungi</taxon>
        <taxon>Dikarya</taxon>
        <taxon>Ascomycota</taxon>
        <taxon>Pezizomycotina</taxon>
        <taxon>Leotiomycetes</taxon>
        <taxon>Helotiales</taxon>
        <taxon>Dermateaceae</taxon>
        <taxon>Coleophoma</taxon>
    </lineage>
</organism>
<evidence type="ECO:0000259" key="9">
    <source>
        <dbReference type="Pfam" id="PF04444"/>
    </source>
</evidence>
<dbReference type="InterPro" id="IPR007535">
    <property type="entry name" value="Catechol_dOase_N"/>
</dbReference>
<evidence type="ECO:0008006" key="12">
    <source>
        <dbReference type="Google" id="ProtNLM"/>
    </source>
</evidence>
<evidence type="ECO:0000256" key="7">
    <source>
        <dbReference type="SAM" id="MobiDB-lite"/>
    </source>
</evidence>
<proteinExistence type="inferred from homology"/>
<dbReference type="GO" id="GO:0018576">
    <property type="term" value="F:catechol 1,2-dioxygenase activity"/>
    <property type="evidence" value="ECO:0007669"/>
    <property type="project" value="InterPro"/>
</dbReference>
<dbReference type="AlphaFoldDB" id="A0A3D8RZY7"/>
<dbReference type="PANTHER" id="PTHR33711">
    <property type="entry name" value="DIOXYGENASE, PUTATIVE (AFU_ORTHOLOGUE AFUA_2G02910)-RELATED"/>
    <property type="match status" value="1"/>
</dbReference>
<evidence type="ECO:0000256" key="2">
    <source>
        <dbReference type="ARBA" id="ARBA00007825"/>
    </source>
</evidence>
<feature type="region of interest" description="Disordered" evidence="7">
    <location>
        <begin position="1"/>
        <end position="85"/>
    </location>
</feature>
<keyword evidence="4" id="KW-0223">Dioxygenase</keyword>
<feature type="domain" description="Intradiol ring-cleavage dioxygenases" evidence="8">
    <location>
        <begin position="318"/>
        <end position="496"/>
    </location>
</feature>
<sequence>MASPSRSRRPSAGDAQARDSCSLEALMSGWRDRSAETTPRTASRPEAACVTRAVGLSKQPGIEQSGSSAPPLTRLAQRDERKRKLTKARRRAIGVVPDGRRCVRRARLDHSSARLPFRGSWLANGLSTEPRITALPARGYSRLWWRREMWEGDGMALCAARQRYSTLRITKPLPGRSLQGNLANETMNIPTGSEVRPRSLPMASTTATNGQEAPTSKYDPTFTPRVIAAIGPKATPRMRSVMGSLIQHLHDFARENELTIDEWMAGVDLMNWAGKMSDDKRNEGQLVCDVLGLESLVDEITFRAAADAPDSATASAILGPFFRHDAPHLANEESIVQNPVSDGQITYMHGTVRDQTTKKPVAGAAIDVWQASTNGLYEQQDPEQNDCNLRGKFHTDENGHYGFYCLRPTPYPVPDDGPAGKLLQLLDRHPFRPAHIHLIVQKDNYKPVTTQIFDSAGKYLEDDSVFAVKDSLIVKFNPLEGNPKATLELNYDVVLASQ</sequence>
<dbReference type="GO" id="GO:0008199">
    <property type="term" value="F:ferric iron binding"/>
    <property type="evidence" value="ECO:0007669"/>
    <property type="project" value="InterPro"/>
</dbReference>
<feature type="compositionally biased region" description="Polar residues" evidence="7">
    <location>
        <begin position="178"/>
        <end position="191"/>
    </location>
</feature>
<dbReference type="STRING" id="1849047.A0A3D8RZY7"/>
<keyword evidence="3" id="KW-0479">Metal-binding</keyword>
<evidence type="ECO:0000313" key="10">
    <source>
        <dbReference type="EMBL" id="RDW79588.1"/>
    </source>
</evidence>
<evidence type="ECO:0000256" key="6">
    <source>
        <dbReference type="ARBA" id="ARBA00023004"/>
    </source>
</evidence>
<keyword evidence="5" id="KW-0560">Oxidoreductase</keyword>
<feature type="region of interest" description="Disordered" evidence="7">
    <location>
        <begin position="178"/>
        <end position="218"/>
    </location>
</feature>
<reference evidence="10 11" key="1">
    <citation type="journal article" date="2018" name="IMA Fungus">
        <title>IMA Genome-F 9: Draft genome sequence of Annulohypoxylon stygium, Aspergillus mulundensis, Berkeleyomyces basicola (syn. Thielaviopsis basicola), Ceratocystis smalleyi, two Cercospora beticola strains, Coleophoma cylindrospora, Fusarium fracticaudum, Phialophora cf. hyalina, and Morchella septimelata.</title>
        <authorList>
            <person name="Wingfield B.D."/>
            <person name="Bills G.F."/>
            <person name="Dong Y."/>
            <person name="Huang W."/>
            <person name="Nel W.J."/>
            <person name="Swalarsk-Parry B.S."/>
            <person name="Vaghefi N."/>
            <person name="Wilken P.M."/>
            <person name="An Z."/>
            <person name="de Beer Z.W."/>
            <person name="De Vos L."/>
            <person name="Chen L."/>
            <person name="Duong T.A."/>
            <person name="Gao Y."/>
            <person name="Hammerbacher A."/>
            <person name="Kikkert J.R."/>
            <person name="Li Y."/>
            <person name="Li H."/>
            <person name="Li K."/>
            <person name="Li Q."/>
            <person name="Liu X."/>
            <person name="Ma X."/>
            <person name="Naidoo K."/>
            <person name="Pethybridge S.J."/>
            <person name="Sun J."/>
            <person name="Steenkamp E.T."/>
            <person name="van der Nest M.A."/>
            <person name="van Wyk S."/>
            <person name="Wingfield M.J."/>
            <person name="Xiong C."/>
            <person name="Yue Q."/>
            <person name="Zhang X."/>
        </authorList>
    </citation>
    <scope>NUCLEOTIDE SEQUENCE [LARGE SCALE GENOMIC DNA]</scope>
    <source>
        <strain evidence="10 11">BP6252</strain>
    </source>
</reference>
<dbReference type="EMBL" id="PDLM01000004">
    <property type="protein sequence ID" value="RDW79588.1"/>
    <property type="molecule type" value="Genomic_DNA"/>
</dbReference>
<comment type="similarity">
    <text evidence="2">Belongs to the intradiol ring-cleavage dioxygenase family.</text>
</comment>
<feature type="domain" description="Catechol dioxygenase N-terminal" evidence="9">
    <location>
        <begin position="236"/>
        <end position="307"/>
    </location>
</feature>
<dbReference type="Pfam" id="PF00775">
    <property type="entry name" value="Dioxygenase_C"/>
    <property type="match status" value="1"/>
</dbReference>
<evidence type="ECO:0000313" key="11">
    <source>
        <dbReference type="Proteomes" id="UP000256645"/>
    </source>
</evidence>
<evidence type="ECO:0000256" key="3">
    <source>
        <dbReference type="ARBA" id="ARBA00022723"/>
    </source>
</evidence>
<dbReference type="GO" id="GO:0009712">
    <property type="term" value="P:catechol-containing compound metabolic process"/>
    <property type="evidence" value="ECO:0007669"/>
    <property type="project" value="InterPro"/>
</dbReference>
<feature type="compositionally biased region" description="Polar residues" evidence="7">
    <location>
        <begin position="202"/>
        <end position="214"/>
    </location>
</feature>
<dbReference type="InterPro" id="IPR039390">
    <property type="entry name" value="1_2-HQD/HQD"/>
</dbReference>
<dbReference type="InterPro" id="IPR050770">
    <property type="entry name" value="Intradiol_RC_Dioxygenase"/>
</dbReference>